<keyword evidence="1" id="KW-1133">Transmembrane helix</keyword>
<name>A0AB35YLD3_9FLAO</name>
<feature type="transmembrane region" description="Helical" evidence="1">
    <location>
        <begin position="60"/>
        <end position="78"/>
    </location>
</feature>
<evidence type="ECO:0000313" key="4">
    <source>
        <dbReference type="Proteomes" id="UP001388259"/>
    </source>
</evidence>
<gene>
    <name evidence="3" type="ORF">VZD24_07805</name>
    <name evidence="2" type="ORF">VZD85_00885</name>
</gene>
<dbReference type="EMBL" id="JBANCF010000004">
    <property type="protein sequence ID" value="MEM0573413.1"/>
    <property type="molecule type" value="Genomic_DNA"/>
</dbReference>
<evidence type="ECO:0000313" key="3">
    <source>
        <dbReference type="EMBL" id="MEM0573413.1"/>
    </source>
</evidence>
<sequence>MNTTTKPNTAFWIIAVLAILWNIMGVYFWASEYFLMTEEMKAAMPPEQVELMNAAPSWNIVIYGIAVITGLLASVFLLMRKKIAVALFGISLLAVLIIQLYWTFAMDIVSVLGPQSLTMPLIVIALAVFEYFYSKGAARNGWIA</sequence>
<keyword evidence="1" id="KW-0812">Transmembrane</keyword>
<dbReference type="EMBL" id="JAZBJM010000001">
    <property type="protein sequence ID" value="MEM0516889.1"/>
    <property type="molecule type" value="Genomic_DNA"/>
</dbReference>
<evidence type="ECO:0000313" key="2">
    <source>
        <dbReference type="EMBL" id="MEM0516889.1"/>
    </source>
</evidence>
<feature type="transmembrane region" description="Helical" evidence="1">
    <location>
        <begin position="116"/>
        <end position="133"/>
    </location>
</feature>
<protein>
    <recommendedName>
        <fullName evidence="6">Sugar transporter</fullName>
    </recommendedName>
</protein>
<keyword evidence="5" id="KW-1185">Reference proteome</keyword>
<proteinExistence type="predicted"/>
<feature type="transmembrane region" description="Helical" evidence="1">
    <location>
        <begin position="12"/>
        <end position="30"/>
    </location>
</feature>
<evidence type="ECO:0008006" key="6">
    <source>
        <dbReference type="Google" id="ProtNLM"/>
    </source>
</evidence>
<dbReference type="Proteomes" id="UP001388259">
    <property type="component" value="Unassembled WGS sequence"/>
</dbReference>
<evidence type="ECO:0000313" key="5">
    <source>
        <dbReference type="Proteomes" id="UP001390963"/>
    </source>
</evidence>
<organism evidence="2 4">
    <name type="scientific">Aequorivita flava</name>
    <dbReference type="NCBI Taxonomy" id="3114371"/>
    <lineage>
        <taxon>Bacteria</taxon>
        <taxon>Pseudomonadati</taxon>
        <taxon>Bacteroidota</taxon>
        <taxon>Flavobacteriia</taxon>
        <taxon>Flavobacteriales</taxon>
        <taxon>Flavobacteriaceae</taxon>
        <taxon>Aequorivita</taxon>
    </lineage>
</organism>
<evidence type="ECO:0000256" key="1">
    <source>
        <dbReference type="SAM" id="Phobius"/>
    </source>
</evidence>
<reference evidence="2 5" key="1">
    <citation type="submission" date="2024-01" db="EMBL/GenBank/DDBJ databases">
        <title>Aequorivita flavus sp. nov., isolated from deep-sea sediment.</title>
        <authorList>
            <person name="Chen X."/>
        </authorList>
    </citation>
    <scope>NUCLEOTIDE SEQUENCE</scope>
    <source>
        <strain evidence="2">MCCC 1A16923</strain>
        <strain evidence="3 5">MCCC 1A16935</strain>
    </source>
</reference>
<accession>A0AB35YLD3</accession>
<dbReference type="RefSeq" id="WP_279447904.1">
    <property type="nucleotide sequence ID" value="NZ_JAZBJM010000001.1"/>
</dbReference>
<comment type="caution">
    <text evidence="2">The sequence shown here is derived from an EMBL/GenBank/DDBJ whole genome shotgun (WGS) entry which is preliminary data.</text>
</comment>
<dbReference type="AlphaFoldDB" id="A0AB35YLD3"/>
<feature type="transmembrane region" description="Helical" evidence="1">
    <location>
        <begin position="85"/>
        <end position="104"/>
    </location>
</feature>
<dbReference type="Proteomes" id="UP001390963">
    <property type="component" value="Unassembled WGS sequence"/>
</dbReference>
<keyword evidence="1" id="KW-0472">Membrane</keyword>